<name>W9G1Z6_9MICO</name>
<organism evidence="4 5">
    <name type="scientific">Intrasporangium oryzae NRRL B-24470</name>
    <dbReference type="NCBI Taxonomy" id="1386089"/>
    <lineage>
        <taxon>Bacteria</taxon>
        <taxon>Bacillati</taxon>
        <taxon>Actinomycetota</taxon>
        <taxon>Actinomycetes</taxon>
        <taxon>Micrococcales</taxon>
        <taxon>Intrasporangiaceae</taxon>
        <taxon>Intrasporangium</taxon>
    </lineage>
</organism>
<dbReference type="Gene3D" id="1.10.3290.10">
    <property type="entry name" value="Fido-like domain"/>
    <property type="match status" value="1"/>
</dbReference>
<dbReference type="InterPro" id="IPR036390">
    <property type="entry name" value="WH_DNA-bd_sf"/>
</dbReference>
<proteinExistence type="predicted"/>
<dbReference type="SUPFAM" id="SSF140931">
    <property type="entry name" value="Fic-like"/>
    <property type="match status" value="1"/>
</dbReference>
<feature type="domain" description="Fido" evidence="3">
    <location>
        <begin position="139"/>
        <end position="286"/>
    </location>
</feature>
<protein>
    <submittedName>
        <fullName evidence="4">Fic family protein</fullName>
    </submittedName>
</protein>
<dbReference type="RefSeq" id="WP_034809193.1">
    <property type="nucleotide sequence ID" value="NZ_AWSA01000055.1"/>
</dbReference>
<dbReference type="OrthoDB" id="9813719at2"/>
<dbReference type="STRING" id="1386089.N865_18335"/>
<dbReference type="Pfam" id="PF02661">
    <property type="entry name" value="Fic"/>
    <property type="match status" value="1"/>
</dbReference>
<dbReference type="SUPFAM" id="SSF46785">
    <property type="entry name" value="Winged helix' DNA-binding domain"/>
    <property type="match status" value="1"/>
</dbReference>
<dbReference type="InterPro" id="IPR036597">
    <property type="entry name" value="Fido-like_dom_sf"/>
</dbReference>
<dbReference type="eggNOG" id="COG3177">
    <property type="taxonomic scope" value="Bacteria"/>
</dbReference>
<feature type="active site" evidence="1">
    <location>
        <position position="223"/>
    </location>
</feature>
<dbReference type="InterPro" id="IPR000835">
    <property type="entry name" value="HTH_MarR-typ"/>
</dbReference>
<dbReference type="AlphaFoldDB" id="W9G1Z6"/>
<keyword evidence="2" id="KW-0067">ATP-binding</keyword>
<dbReference type="PANTHER" id="PTHR13504:SF38">
    <property type="entry name" value="FIDO DOMAIN-CONTAINING PROTEIN"/>
    <property type="match status" value="1"/>
</dbReference>
<dbReference type="InterPro" id="IPR003812">
    <property type="entry name" value="Fido"/>
</dbReference>
<keyword evidence="2" id="KW-0547">Nucleotide-binding</keyword>
<evidence type="ECO:0000313" key="4">
    <source>
        <dbReference type="EMBL" id="EWT00111.1"/>
    </source>
</evidence>
<dbReference type="Pfam" id="PF12802">
    <property type="entry name" value="MarR_2"/>
    <property type="match status" value="1"/>
</dbReference>
<dbReference type="PROSITE" id="PS51459">
    <property type="entry name" value="FIDO"/>
    <property type="match status" value="1"/>
</dbReference>
<evidence type="ECO:0000256" key="1">
    <source>
        <dbReference type="PIRSR" id="PIRSR640198-1"/>
    </source>
</evidence>
<dbReference type="PANTHER" id="PTHR13504">
    <property type="entry name" value="FIDO DOMAIN-CONTAINING PROTEIN DDB_G0283145"/>
    <property type="match status" value="1"/>
</dbReference>
<reference evidence="4 5" key="1">
    <citation type="submission" date="2013-08" db="EMBL/GenBank/DDBJ databases">
        <title>Intrasporangium oryzae NRRL B-24470.</title>
        <authorList>
            <person name="Liu H."/>
            <person name="Wang G."/>
        </authorList>
    </citation>
    <scope>NUCLEOTIDE SEQUENCE [LARGE SCALE GENOMIC DNA]</scope>
    <source>
        <strain evidence="4 5">NRRL B-24470</strain>
    </source>
</reference>
<gene>
    <name evidence="4" type="ORF">N865_18335</name>
</gene>
<evidence type="ECO:0000259" key="3">
    <source>
        <dbReference type="PROSITE" id="PS51459"/>
    </source>
</evidence>
<evidence type="ECO:0000256" key="2">
    <source>
        <dbReference type="PIRSR" id="PIRSR640198-2"/>
    </source>
</evidence>
<dbReference type="Proteomes" id="UP000019489">
    <property type="component" value="Unassembled WGS sequence"/>
</dbReference>
<dbReference type="InterPro" id="IPR040198">
    <property type="entry name" value="Fido_containing"/>
</dbReference>
<comment type="caution">
    <text evidence="4">The sequence shown here is derived from an EMBL/GenBank/DDBJ whole genome shotgun (WGS) entry which is preliminary data.</text>
</comment>
<dbReference type="GO" id="GO:0005524">
    <property type="term" value="F:ATP binding"/>
    <property type="evidence" value="ECO:0007669"/>
    <property type="project" value="UniProtKB-KW"/>
</dbReference>
<keyword evidence="5" id="KW-1185">Reference proteome</keyword>
<dbReference type="PATRIC" id="fig|1386089.3.peg.3698"/>
<feature type="binding site" evidence="2">
    <location>
        <begin position="227"/>
        <end position="234"/>
    </location>
    <ligand>
        <name>ATP</name>
        <dbReference type="ChEBI" id="CHEBI:30616"/>
    </ligand>
</feature>
<sequence>MVAAWPALTHEVVPWSPSPDGLVAHSRRASRLVPATYRAAVVPAIAGAGLLLGGDLAADLDEATRLLAAFDAGGAGEIAPFASVLLRSESAASSQIENLTSSARALAEAEIGEGNRANAAVILGNVRTMQAALDLAGRLDERAVLAMHRALMAHQSLHAAGEWRTEQVWLGGSTLHPGDAEYVPPVASEVPALMADLVAFMDRDDLPPLAHAALAHAQFETIHPFTDGNGRTGRALLHSVLLHTGAIRRVTVPISAGLLAIREDYFAALTAYRGGDAEPILRCVAEAARSGTHIGERLVGELRGIRSGWDEQVTARAGAAAWPLLDLLLRQPVVTARVVGAELGVSAPTAQSALARLVDDGVLLESTGHRRNRVYRAPSVLAALDAYAAGLGRRAR</sequence>
<accession>W9G1Z6</accession>
<evidence type="ECO:0000313" key="5">
    <source>
        <dbReference type="Proteomes" id="UP000019489"/>
    </source>
</evidence>
<dbReference type="GO" id="GO:0003700">
    <property type="term" value="F:DNA-binding transcription factor activity"/>
    <property type="evidence" value="ECO:0007669"/>
    <property type="project" value="InterPro"/>
</dbReference>
<dbReference type="EMBL" id="AWSA01000055">
    <property type="protein sequence ID" value="EWT00111.1"/>
    <property type="molecule type" value="Genomic_DNA"/>
</dbReference>